<reference evidence="5" key="1">
    <citation type="submission" date="2019-08" db="EMBL/GenBank/DDBJ databases">
        <authorList>
            <person name="Kucharzyk K."/>
            <person name="Murdoch R.W."/>
            <person name="Higgins S."/>
            <person name="Loffler F."/>
        </authorList>
    </citation>
    <scope>NUCLEOTIDE SEQUENCE</scope>
</reference>
<evidence type="ECO:0000259" key="4">
    <source>
        <dbReference type="PROSITE" id="PS50043"/>
    </source>
</evidence>
<dbReference type="PROSITE" id="PS50043">
    <property type="entry name" value="HTH_LUXR_2"/>
    <property type="match status" value="1"/>
</dbReference>
<keyword evidence="3" id="KW-0804">Transcription</keyword>
<organism evidence="5">
    <name type="scientific">bioreactor metagenome</name>
    <dbReference type="NCBI Taxonomy" id="1076179"/>
    <lineage>
        <taxon>unclassified sequences</taxon>
        <taxon>metagenomes</taxon>
        <taxon>ecological metagenomes</taxon>
    </lineage>
</organism>
<dbReference type="Pfam" id="PF00196">
    <property type="entry name" value="GerE"/>
    <property type="match status" value="1"/>
</dbReference>
<dbReference type="InterPro" id="IPR000792">
    <property type="entry name" value="Tscrpt_reg_LuxR_C"/>
</dbReference>
<dbReference type="CDD" id="cd06170">
    <property type="entry name" value="LuxR_C_like"/>
    <property type="match status" value="1"/>
</dbReference>
<dbReference type="InterPro" id="IPR016032">
    <property type="entry name" value="Sig_transdc_resp-reg_C-effctor"/>
</dbReference>
<evidence type="ECO:0000256" key="2">
    <source>
        <dbReference type="ARBA" id="ARBA00023125"/>
    </source>
</evidence>
<protein>
    <recommendedName>
        <fullName evidence="4">HTH luxR-type domain-containing protein</fullName>
    </recommendedName>
</protein>
<keyword evidence="2" id="KW-0238">DNA-binding</keyword>
<evidence type="ECO:0000256" key="1">
    <source>
        <dbReference type="ARBA" id="ARBA00023015"/>
    </source>
</evidence>
<dbReference type="InterPro" id="IPR036388">
    <property type="entry name" value="WH-like_DNA-bd_sf"/>
</dbReference>
<dbReference type="EMBL" id="VSSQ01005130">
    <property type="protein sequence ID" value="MPM27975.1"/>
    <property type="molecule type" value="Genomic_DNA"/>
</dbReference>
<dbReference type="GO" id="GO:0003677">
    <property type="term" value="F:DNA binding"/>
    <property type="evidence" value="ECO:0007669"/>
    <property type="project" value="UniProtKB-KW"/>
</dbReference>
<dbReference type="PROSITE" id="PS00622">
    <property type="entry name" value="HTH_LUXR_1"/>
    <property type="match status" value="1"/>
</dbReference>
<dbReference type="SMART" id="SM00421">
    <property type="entry name" value="HTH_LUXR"/>
    <property type="match status" value="1"/>
</dbReference>
<name>A0A644YHC2_9ZZZZ</name>
<evidence type="ECO:0000313" key="5">
    <source>
        <dbReference type="EMBL" id="MPM27975.1"/>
    </source>
</evidence>
<proteinExistence type="predicted"/>
<dbReference type="PRINTS" id="PR00038">
    <property type="entry name" value="HTHLUXR"/>
</dbReference>
<evidence type="ECO:0000256" key="3">
    <source>
        <dbReference type="ARBA" id="ARBA00023163"/>
    </source>
</evidence>
<sequence>MSRILLNIAILEPSSIIKEGIENLILRFCRNINIIPISSVEETLETSYAKKVDLFIIDPILIINKGKVFNNLKHKFSNSKFIALINGNFDRDLTLLFDDYLNIYDSREQLIKKIESVRDNLDNPATKSEELSEREREILKEIVGGLTNKEIADKLFISIHTVISHRKNIVQKTKIKSQAGLTVYAITNNIVSIDQL</sequence>
<gene>
    <name evidence="5" type="ORF">SDC9_74492</name>
</gene>
<dbReference type="Gene3D" id="1.10.10.10">
    <property type="entry name" value="Winged helix-like DNA-binding domain superfamily/Winged helix DNA-binding domain"/>
    <property type="match status" value="1"/>
</dbReference>
<dbReference type="AlphaFoldDB" id="A0A644YHC2"/>
<dbReference type="GO" id="GO:0006355">
    <property type="term" value="P:regulation of DNA-templated transcription"/>
    <property type="evidence" value="ECO:0007669"/>
    <property type="project" value="InterPro"/>
</dbReference>
<keyword evidence="1" id="KW-0805">Transcription regulation</keyword>
<feature type="domain" description="HTH luxR-type" evidence="4">
    <location>
        <begin position="124"/>
        <end position="189"/>
    </location>
</feature>
<dbReference type="SUPFAM" id="SSF46894">
    <property type="entry name" value="C-terminal effector domain of the bipartite response regulators"/>
    <property type="match status" value="1"/>
</dbReference>
<accession>A0A644YHC2</accession>
<dbReference type="PANTHER" id="PTHR44688">
    <property type="entry name" value="DNA-BINDING TRANSCRIPTIONAL ACTIVATOR DEVR_DOSR"/>
    <property type="match status" value="1"/>
</dbReference>
<comment type="caution">
    <text evidence="5">The sequence shown here is derived from an EMBL/GenBank/DDBJ whole genome shotgun (WGS) entry which is preliminary data.</text>
</comment>
<dbReference type="PANTHER" id="PTHR44688:SF16">
    <property type="entry name" value="DNA-BINDING TRANSCRIPTIONAL ACTIVATOR DEVR_DOSR"/>
    <property type="match status" value="1"/>
</dbReference>